<organism evidence="6 7">
    <name type="scientific">Molossus molossus</name>
    <name type="common">Pallas' mastiff bat</name>
    <name type="synonym">Vespertilio molossus</name>
    <dbReference type="NCBI Taxonomy" id="27622"/>
    <lineage>
        <taxon>Eukaryota</taxon>
        <taxon>Metazoa</taxon>
        <taxon>Chordata</taxon>
        <taxon>Craniata</taxon>
        <taxon>Vertebrata</taxon>
        <taxon>Euteleostomi</taxon>
        <taxon>Mammalia</taxon>
        <taxon>Eutheria</taxon>
        <taxon>Laurasiatheria</taxon>
        <taxon>Chiroptera</taxon>
        <taxon>Yangochiroptera</taxon>
        <taxon>Molossidae</taxon>
        <taxon>Molossus</taxon>
    </lineage>
</organism>
<keyword evidence="4" id="KW-0067">ATP-binding</keyword>
<dbReference type="InterPro" id="IPR027417">
    <property type="entry name" value="P-loop_NTPase"/>
</dbReference>
<dbReference type="Proteomes" id="UP000550707">
    <property type="component" value="Unassembled WGS sequence"/>
</dbReference>
<dbReference type="GO" id="GO:0036297">
    <property type="term" value="P:interstrand cross-link repair"/>
    <property type="evidence" value="ECO:0007669"/>
    <property type="project" value="TreeGrafter"/>
</dbReference>
<dbReference type="GO" id="GO:0043138">
    <property type="term" value="F:3'-5' DNA helicase activity"/>
    <property type="evidence" value="ECO:0007669"/>
    <property type="project" value="TreeGrafter"/>
</dbReference>
<evidence type="ECO:0000256" key="1">
    <source>
        <dbReference type="ARBA" id="ARBA00022741"/>
    </source>
</evidence>
<evidence type="ECO:0000313" key="7">
    <source>
        <dbReference type="Proteomes" id="UP000550707"/>
    </source>
</evidence>
<accession>A0A7J8JUP8</accession>
<protein>
    <submittedName>
        <fullName evidence="6">FA complementation group M</fullName>
    </submittedName>
</protein>
<dbReference type="PANTHER" id="PTHR14025:SF20">
    <property type="entry name" value="FANCONI ANEMIA GROUP M PROTEIN"/>
    <property type="match status" value="1"/>
</dbReference>
<dbReference type="GO" id="GO:0045003">
    <property type="term" value="P:double-strand break repair via synthesis-dependent strand annealing"/>
    <property type="evidence" value="ECO:0007669"/>
    <property type="project" value="TreeGrafter"/>
</dbReference>
<gene>
    <name evidence="6" type="ORF">HJG59_004975</name>
</gene>
<keyword evidence="5" id="KW-0812">Transmembrane</keyword>
<evidence type="ECO:0000256" key="5">
    <source>
        <dbReference type="SAM" id="Phobius"/>
    </source>
</evidence>
<dbReference type="Gene3D" id="3.40.50.300">
    <property type="entry name" value="P-loop containing nucleotide triphosphate hydrolases"/>
    <property type="match status" value="1"/>
</dbReference>
<keyword evidence="3" id="KW-0347">Helicase</keyword>
<reference evidence="6 7" key="1">
    <citation type="journal article" date="2020" name="Nature">
        <title>Six reference-quality genomes reveal evolution of bat adaptations.</title>
        <authorList>
            <person name="Jebb D."/>
            <person name="Huang Z."/>
            <person name="Pippel M."/>
            <person name="Hughes G.M."/>
            <person name="Lavrichenko K."/>
            <person name="Devanna P."/>
            <person name="Winkler S."/>
            <person name="Jermiin L.S."/>
            <person name="Skirmuntt E.C."/>
            <person name="Katzourakis A."/>
            <person name="Burkitt-Gray L."/>
            <person name="Ray D.A."/>
            <person name="Sullivan K.A.M."/>
            <person name="Roscito J.G."/>
            <person name="Kirilenko B.M."/>
            <person name="Davalos L.M."/>
            <person name="Corthals A.P."/>
            <person name="Power M.L."/>
            <person name="Jones G."/>
            <person name="Ransome R.D."/>
            <person name="Dechmann D.K.N."/>
            <person name="Locatelli A.G."/>
            <person name="Puechmaille S.J."/>
            <person name="Fedrigo O."/>
            <person name="Jarvis E.D."/>
            <person name="Hiller M."/>
            <person name="Vernes S.C."/>
            <person name="Myers E.W."/>
            <person name="Teeling E.C."/>
        </authorList>
    </citation>
    <scope>NUCLEOTIDE SEQUENCE [LARGE SCALE GENOMIC DNA]</scope>
    <source>
        <strain evidence="6">MMolMol1</strain>
        <tissue evidence="6">Muscle</tissue>
    </source>
</reference>
<evidence type="ECO:0000256" key="2">
    <source>
        <dbReference type="ARBA" id="ARBA00022801"/>
    </source>
</evidence>
<dbReference type="PANTHER" id="PTHR14025">
    <property type="entry name" value="FANCONI ANEMIA GROUP M FANCM FAMILY MEMBER"/>
    <property type="match status" value="1"/>
</dbReference>
<keyword evidence="2" id="KW-0378">Hydrolase</keyword>
<evidence type="ECO:0000313" key="6">
    <source>
        <dbReference type="EMBL" id="KAF6500039.1"/>
    </source>
</evidence>
<keyword evidence="5" id="KW-1133">Transmembrane helix</keyword>
<dbReference type="AlphaFoldDB" id="A0A7J8JUP8"/>
<evidence type="ECO:0000256" key="3">
    <source>
        <dbReference type="ARBA" id="ARBA00022806"/>
    </source>
</evidence>
<dbReference type="GO" id="GO:0009378">
    <property type="term" value="F:four-way junction helicase activity"/>
    <property type="evidence" value="ECO:0007669"/>
    <property type="project" value="TreeGrafter"/>
</dbReference>
<dbReference type="GO" id="GO:0005524">
    <property type="term" value="F:ATP binding"/>
    <property type="evidence" value="ECO:0007669"/>
    <property type="project" value="UniProtKB-KW"/>
</dbReference>
<name>A0A7J8JUP8_MOLMO</name>
<dbReference type="EMBL" id="JACASF010000001">
    <property type="protein sequence ID" value="KAF6500039.1"/>
    <property type="molecule type" value="Genomic_DNA"/>
</dbReference>
<dbReference type="GO" id="GO:0016787">
    <property type="term" value="F:hydrolase activity"/>
    <property type="evidence" value="ECO:0007669"/>
    <property type="project" value="UniProtKB-KW"/>
</dbReference>
<comment type="caution">
    <text evidence="6">The sequence shown here is derived from an EMBL/GenBank/DDBJ whole genome shotgun (WGS) entry which is preliminary data.</text>
</comment>
<keyword evidence="1" id="KW-0547">Nucleotide-binding</keyword>
<feature type="transmembrane region" description="Helical" evidence="5">
    <location>
        <begin position="142"/>
        <end position="161"/>
    </location>
</feature>
<keyword evidence="5" id="KW-0472">Membrane</keyword>
<dbReference type="GO" id="GO:0000400">
    <property type="term" value="F:four-way junction DNA binding"/>
    <property type="evidence" value="ECO:0007669"/>
    <property type="project" value="TreeGrafter"/>
</dbReference>
<evidence type="ECO:0000256" key="4">
    <source>
        <dbReference type="ARBA" id="ARBA00022840"/>
    </source>
</evidence>
<proteinExistence type="predicted"/>
<sequence length="170" mass="19970">MTRVKNELNRNEDFMKLYNHLECIFAHIRSTSASGIFTIKKGEKFFYSHPKLKKLEEIVVEHFKSWNAQNTTEKKCDKTRVMIFSSFRDSVQEIAEMLLQHQPVIRAMTFVGHASGKSTKGFTQKEQLEVIVLEMMETKIKLISFALMLFCFNLQVNYLLLKDNFIVKHK</sequence>
<keyword evidence="7" id="KW-1185">Reference proteome</keyword>